<geneLocation type="plasmid" evidence="3">
    <name>pnve500</name>
</geneLocation>
<organism evidence="2 3">
    <name type="scientific">Natrinema versiforme</name>
    <dbReference type="NCBI Taxonomy" id="88724"/>
    <lineage>
        <taxon>Archaea</taxon>
        <taxon>Methanobacteriati</taxon>
        <taxon>Methanobacteriota</taxon>
        <taxon>Stenosarchaea group</taxon>
        <taxon>Halobacteria</taxon>
        <taxon>Halobacteriales</taxon>
        <taxon>Natrialbaceae</taxon>
        <taxon>Natrinema</taxon>
    </lineage>
</organism>
<feature type="region of interest" description="Disordered" evidence="1">
    <location>
        <begin position="42"/>
        <end position="65"/>
    </location>
</feature>
<evidence type="ECO:0000256" key="1">
    <source>
        <dbReference type="SAM" id="MobiDB-lite"/>
    </source>
</evidence>
<evidence type="ECO:0000313" key="2">
    <source>
        <dbReference type="EMBL" id="QCS44732.1"/>
    </source>
</evidence>
<accession>A0A4P8WNF7</accession>
<name>A0A4P8WNF7_9EURY</name>
<dbReference type="Proteomes" id="UP000302218">
    <property type="component" value="Plasmid pNVE500"/>
</dbReference>
<proteinExistence type="predicted"/>
<dbReference type="EMBL" id="CP040331">
    <property type="protein sequence ID" value="QCS44732.1"/>
    <property type="molecule type" value="Genomic_DNA"/>
</dbReference>
<protein>
    <submittedName>
        <fullName evidence="2">Uncharacterized protein</fullName>
    </submittedName>
</protein>
<keyword evidence="2" id="KW-0614">Plasmid</keyword>
<reference evidence="3" key="1">
    <citation type="submission" date="2019-05" db="EMBL/GenBank/DDBJ databases">
        <title>Genome sequence and methylation pattern of the halophilic Archaeon Natrinema versiforme BOL5-4.</title>
        <authorList>
            <person name="DasSarma P."/>
            <person name="Anton B.P."/>
            <person name="DasSarma S.L."/>
            <person name="Martinez F.L."/>
            <person name="Guzman D."/>
            <person name="Roberts R.J."/>
            <person name="DasSarma S."/>
        </authorList>
    </citation>
    <scope>NUCLEOTIDE SEQUENCE [LARGE SCALE GENOMIC DNA]</scope>
    <source>
        <strain evidence="3">BOL5-4</strain>
        <plasmid evidence="3">pnve500</plasmid>
    </source>
</reference>
<dbReference type="AlphaFoldDB" id="A0A4P8WNF7"/>
<gene>
    <name evidence="2" type="ORF">FEJ81_20870</name>
</gene>
<evidence type="ECO:0000313" key="3">
    <source>
        <dbReference type="Proteomes" id="UP000302218"/>
    </source>
</evidence>
<dbReference type="KEGG" id="nvr:FEJ81_20870"/>
<sequence length="65" mass="7546">MLEQIDHHGKRFTIDGNDVVNEKIVRCRRTEALEQQVQRECRELERSKAVADPTGTDPDVEVLDR</sequence>